<dbReference type="InterPro" id="IPR003152">
    <property type="entry name" value="FATC_dom"/>
</dbReference>
<evidence type="ECO:0000256" key="4">
    <source>
        <dbReference type="ARBA" id="ARBA00022527"/>
    </source>
</evidence>
<keyword evidence="5" id="KW-0808">Transferase</keyword>
<dbReference type="SUPFAM" id="SSF56112">
    <property type="entry name" value="Protein kinase-like (PK-like)"/>
    <property type="match status" value="1"/>
</dbReference>
<dbReference type="PANTHER" id="PTHR11139:SF69">
    <property type="entry name" value="SERINE_THREONINE-PROTEIN KINASE ATR"/>
    <property type="match status" value="1"/>
</dbReference>
<dbReference type="EMBL" id="HBKQ01028957">
    <property type="protein sequence ID" value="CAE2247762.1"/>
    <property type="molecule type" value="Transcribed_RNA"/>
</dbReference>
<keyword evidence="4" id="KW-0723">Serine/threonine-protein kinase</keyword>
<dbReference type="InterPro" id="IPR000403">
    <property type="entry name" value="PI3/4_kinase_cat_dom"/>
</dbReference>
<dbReference type="InterPro" id="IPR036940">
    <property type="entry name" value="PI3/4_kinase_cat_sf"/>
</dbReference>
<evidence type="ECO:0000256" key="2">
    <source>
        <dbReference type="ARBA" id="ARBA00010769"/>
    </source>
</evidence>
<dbReference type="SUPFAM" id="SSF48371">
    <property type="entry name" value="ARM repeat"/>
    <property type="match status" value="1"/>
</dbReference>
<dbReference type="GO" id="GO:0005634">
    <property type="term" value="C:nucleus"/>
    <property type="evidence" value="ECO:0007669"/>
    <property type="project" value="UniProtKB-SubCell"/>
</dbReference>
<feature type="domain" description="PI3K/PI4K catalytic" evidence="13">
    <location>
        <begin position="2213"/>
        <end position="2574"/>
    </location>
</feature>
<dbReference type="InterPro" id="IPR057564">
    <property type="entry name" value="HEAT_ATR"/>
</dbReference>
<feature type="region of interest" description="Disordered" evidence="12">
    <location>
        <begin position="41"/>
        <end position="71"/>
    </location>
</feature>
<gene>
    <name evidence="16" type="ORF">OAUR00152_LOCUS19692</name>
</gene>
<dbReference type="Pfam" id="PF02260">
    <property type="entry name" value="FATC"/>
    <property type="match status" value="1"/>
</dbReference>
<keyword evidence="10" id="KW-0234">DNA repair</keyword>
<comment type="similarity">
    <text evidence="2">Belongs to the PI3/PI4-kinase family. ATM subfamily.</text>
</comment>
<dbReference type="GO" id="GO:0000723">
    <property type="term" value="P:telomere maintenance"/>
    <property type="evidence" value="ECO:0007669"/>
    <property type="project" value="TreeGrafter"/>
</dbReference>
<proteinExistence type="inferred from homology"/>
<protein>
    <recommendedName>
        <fullName evidence="3">non-specific serine/threonine protein kinase</fullName>
        <ecNumber evidence="3">2.7.11.1</ecNumber>
    </recommendedName>
</protein>
<dbReference type="PROSITE" id="PS51190">
    <property type="entry name" value="FATC"/>
    <property type="match status" value="1"/>
</dbReference>
<keyword evidence="6" id="KW-0547">Nucleotide-binding</keyword>
<sequence>MSLVAEILDESASAGSNSATTAALAGVPFLLRALAWEEGREEGDNSRHVDGKKSNPACDEKQPASLARKRDAEGRVAAAYVTKHLRQHSPLEYILRLTRPSSEDGRHVDAVPPAVQRSALVCLRLLLDLYTTAFLAISGKHFDAFARQLERSTPVGAFSLVTALTSTNPGRNPQALGGLFPGEDTLTQLPAPTPSTYDLFIAPVLPAIQQETGNQPSSSPHVRMANWAFLLEACRRCTLSELRRLTLHKMVLPEVGTATCKEDRVKVSTNDNSEETGIDFGANIVHKSSSALWLLSCPFLDSDRLLRLRTARALGPLLLRRESKVLFALFLPETKWKERMSRDFGSRAFVRDGDSDAAVAKLFREIDRLLFKHCSVNQSQLSYTAAPATESTAGTLSSSGAPMDNKLSHRETAVRALGSLCEFADLDTAHGTKIFEHSLLRLIRMWVQPANDLVAQAEMDPRAFTFAELRRIDKRRPFSPILRDSCKDSFVPALFSEVLVPGSGADGNVEKQFQFLMVFIHSFLSTGGSSGCTDFGHMHTESINEMLDYTDSVYPTVFSALCIEQDYEALRMCSAFRLYLVGQFKEVEKAGKRKDPSGTTVLVGFMKKRRKAAIPGVGTSTKKLNDHTKRLCNSPEILERVLPKLLMHPDRAPLVFFLRTINQSELNLRQLLHAKEHSVLKALFWELSKADHDTFNDDAEDTRQAIQALKKGAILVRQEEQMRSEEKEDSKPKELKRSHTLDSIDAMNTDASTTTGYNAAVKWVSSNFIMLHVNLVSQKWKIKSDAEKIRALRVLRAMLHFLVADDSPNYTTHVLSTVNQCFAAASARRLTPSVAQMQFLAVQIMARYVHVLLENNDGGIKAIGENLTSIVVSLFPVLDHEARSIGNGENGGETEQQCIDGYVARSLVHAVTLLETLVNGDVGVELVEYFSEIPFLPPTPDLDGVRASLKSLGIHFDNLLVISQVDTQNTQHGSAARESLASNSSGVDSVSKNEKNRLQCSSQAQASLQSRLRVLEAMVSHENTSVRVVSLKHLADLLRANRRIFHKLVDSEEVQSMRFLTVIHEDEDEANASGGSSIGRGVVTSLIQSLLARCVLETDTKARLALAQCLGEIGAIDHNRLGGQVDSALSAALTADSFEASGKHGLWLVSQPPWRSQVMRYELRCVLFLVVALKAAPTTLDQHKVAYTIQEILALLNASANRSSTASAVNENSERGKSRVSRKGKMSPWLTNQLTEAGVLEVVEPFWNTSYHQSDKASPRKPPFFRKCTTYTSWLSQWCRFMIFRSKGNSRSRWRHFFHACRSSIRSNPGIRIAEFLLPLLVLDSIAFGDSEDEKNTINELLDALSFNGEKKMPRSEKQKVINAVFTVMDMLEIWNEGEKESRYRSARGISHGSDKRRKPNDYPVDDLQAPWPAEESMACIDDLLTVLPLSDCAVAAADVGMHARSLRFLELQARSQFIGYYDETHGPTSESTFGKQRKLLGIDLGLAQNVLGCLADFDTMSAVAQERKSRDLTDQIEERELLNDWSGALQGYEQALQIHQRSKAGGKISAEGLDVQSLERGLVNSLLEQGQLESVLNQVRGLMHGKSVQDIKSGQMRKHLIPSAVEAAWRLGNWDALQNLLDNELGFDADGTYHVALGKAMLGLQRQSLEDTVPSIEEARQAVLTSLAGAARESYQRVYPYLLRLHCLKEVEDAQESLCHRGSAAPKNFADLVFSDSPHGWEWKGRLQTTTASEVIGSNTIVNVRLSLSHIAGLPSLEGSLWLGVGKRARKCGLYNIAENFLAHAGATCDRLGKESPEQLDHWERPLSFDVNMQLAKLNHATGKTGAALRLLDQDCIHGLLNKEGEELKKVVDVMLTNAKESEGRPYEHVSNYIESLAKEILQGTEWLVEGGLKSGPEIVSRYNLVNNLRNLSGKNWERSHFLFARYLDALLEARILALSGYLGKGRKNVDDDAVREHTMKHDGTCQKYLVLSVAEYGKALQLGQKHVFRALPRLLTLWFDFTTIPPDPTSKESSTGVKGKQTRKAQNASINPNQALLSRQKDANTYMVDFVRKIPPISFYTALPQLISRVGHPNSDTSIIVRAILTRVLERFPRQAMWPLAWLRQSVDESRAKLGEEVFHRAGKSLTRREDMRMHDLLVASKSLLTFLLQLAKYQPKTKGKDSFRCGPWKGEVELSEFVPPIQAALSISPGSAGLTNKDAFPAFVPRMRSFSTDVKIMASKARPKKVTVYAIPAGQKPQGDRSKPHRGDVGEMHFLVKQEVRGDLRKDARVQDLNNVINRLLAGGGGANSKTRRQQRRLHLRTFSVVCLSEDCGLLEWVPNTDSFRNLVTATYNPQADPHSTRRRGKRMTNFGDATMRTAYDKCQNAYFKNGKLTRAAELFEETILQLNPPLFYWWFVRQFPDPHAWFEARTAFTLSAAAWSAVGHVIGLGDRHSENILLDTQTGDCVHVDFDCIFDKGLHLPRPEVVPFRLTANMLDAFGPVGADGAFTGGLIAAMSTLRENRDTLLSVLEPFLKDPVIDWKRHRNIQQDKGKQAALLNQESRDAERSIKVIDGRLKGVYNLRNPNTKKFRRTDVMVEQEDETANIIPLSVEGQVQKMISEASSHENLVQLYVGWMPWL</sequence>
<dbReference type="Pfam" id="PF23593">
    <property type="entry name" value="HEAT_ATR"/>
    <property type="match status" value="1"/>
</dbReference>
<keyword evidence="8" id="KW-0418">Kinase</keyword>
<dbReference type="InterPro" id="IPR056802">
    <property type="entry name" value="ATR-like_M-HEAT"/>
</dbReference>
<evidence type="ECO:0000256" key="11">
    <source>
        <dbReference type="ARBA" id="ARBA00023242"/>
    </source>
</evidence>
<evidence type="ECO:0000256" key="7">
    <source>
        <dbReference type="ARBA" id="ARBA00022763"/>
    </source>
</evidence>
<evidence type="ECO:0000256" key="3">
    <source>
        <dbReference type="ARBA" id="ARBA00012513"/>
    </source>
</evidence>
<evidence type="ECO:0000259" key="13">
    <source>
        <dbReference type="PROSITE" id="PS50290"/>
    </source>
</evidence>
<keyword evidence="9" id="KW-0067">ATP-binding</keyword>
<feature type="region of interest" description="Disordered" evidence="12">
    <location>
        <begin position="972"/>
        <end position="996"/>
    </location>
</feature>
<organism evidence="16">
    <name type="scientific">Odontella aurita</name>
    <dbReference type="NCBI Taxonomy" id="265563"/>
    <lineage>
        <taxon>Eukaryota</taxon>
        <taxon>Sar</taxon>
        <taxon>Stramenopiles</taxon>
        <taxon>Ochrophyta</taxon>
        <taxon>Bacillariophyta</taxon>
        <taxon>Mediophyceae</taxon>
        <taxon>Biddulphiophycidae</taxon>
        <taxon>Eupodiscales</taxon>
        <taxon>Odontellaceae</taxon>
        <taxon>Odontella</taxon>
    </lineage>
</organism>
<evidence type="ECO:0000313" key="16">
    <source>
        <dbReference type="EMBL" id="CAE2247762.1"/>
    </source>
</evidence>
<dbReference type="InterPro" id="IPR050517">
    <property type="entry name" value="DDR_Repair_Kinase"/>
</dbReference>
<evidence type="ECO:0000256" key="9">
    <source>
        <dbReference type="ARBA" id="ARBA00022840"/>
    </source>
</evidence>
<feature type="region of interest" description="Disordered" evidence="12">
    <location>
        <begin position="718"/>
        <end position="738"/>
    </location>
</feature>
<evidence type="ECO:0000256" key="10">
    <source>
        <dbReference type="ARBA" id="ARBA00023204"/>
    </source>
</evidence>
<keyword evidence="11" id="KW-0539">Nucleus</keyword>
<dbReference type="CDD" id="cd00892">
    <property type="entry name" value="PIKKc_ATR"/>
    <property type="match status" value="1"/>
</dbReference>
<dbReference type="GO" id="GO:0006281">
    <property type="term" value="P:DNA repair"/>
    <property type="evidence" value="ECO:0007669"/>
    <property type="project" value="UniProtKB-KW"/>
</dbReference>
<evidence type="ECO:0000256" key="1">
    <source>
        <dbReference type="ARBA" id="ARBA00004123"/>
    </source>
</evidence>
<dbReference type="SMART" id="SM01343">
    <property type="entry name" value="FATC"/>
    <property type="match status" value="1"/>
</dbReference>
<name>A0A7S4J226_9STRA</name>
<dbReference type="InterPro" id="IPR014009">
    <property type="entry name" value="PIK_FAT"/>
</dbReference>
<dbReference type="PROSITE" id="PS50290">
    <property type="entry name" value="PI3_4_KINASE_3"/>
    <property type="match status" value="1"/>
</dbReference>
<dbReference type="PROSITE" id="PS51189">
    <property type="entry name" value="FAT"/>
    <property type="match status" value="1"/>
</dbReference>
<dbReference type="EC" id="2.7.11.1" evidence="3"/>
<dbReference type="Pfam" id="PF00454">
    <property type="entry name" value="PI3_PI4_kinase"/>
    <property type="match status" value="1"/>
</dbReference>
<evidence type="ECO:0000256" key="8">
    <source>
        <dbReference type="ARBA" id="ARBA00022777"/>
    </source>
</evidence>
<dbReference type="GO" id="GO:0005524">
    <property type="term" value="F:ATP binding"/>
    <property type="evidence" value="ECO:0007669"/>
    <property type="project" value="UniProtKB-KW"/>
</dbReference>
<dbReference type="InterPro" id="IPR003151">
    <property type="entry name" value="PIK-rel_kinase_FAT"/>
</dbReference>
<dbReference type="InterPro" id="IPR016024">
    <property type="entry name" value="ARM-type_fold"/>
</dbReference>
<dbReference type="GO" id="GO:0000077">
    <property type="term" value="P:DNA damage checkpoint signaling"/>
    <property type="evidence" value="ECO:0007669"/>
    <property type="project" value="TreeGrafter"/>
</dbReference>
<evidence type="ECO:0000259" key="14">
    <source>
        <dbReference type="PROSITE" id="PS51189"/>
    </source>
</evidence>
<dbReference type="SMART" id="SM00146">
    <property type="entry name" value="PI3Kc"/>
    <property type="match status" value="1"/>
</dbReference>
<dbReference type="InterPro" id="IPR011009">
    <property type="entry name" value="Kinase-like_dom_sf"/>
</dbReference>
<accession>A0A7S4J226</accession>
<evidence type="ECO:0000256" key="5">
    <source>
        <dbReference type="ARBA" id="ARBA00022679"/>
    </source>
</evidence>
<reference evidence="16" key="1">
    <citation type="submission" date="2021-01" db="EMBL/GenBank/DDBJ databases">
        <authorList>
            <person name="Corre E."/>
            <person name="Pelletier E."/>
            <person name="Niang G."/>
            <person name="Scheremetjew M."/>
            <person name="Finn R."/>
            <person name="Kale V."/>
            <person name="Holt S."/>
            <person name="Cochrane G."/>
            <person name="Meng A."/>
            <person name="Brown T."/>
            <person name="Cohen L."/>
        </authorList>
    </citation>
    <scope>NUCLEOTIDE SEQUENCE</scope>
    <source>
        <strain evidence="16">Isolate 1302-5</strain>
    </source>
</reference>
<evidence type="ECO:0000259" key="15">
    <source>
        <dbReference type="PROSITE" id="PS51190"/>
    </source>
</evidence>
<dbReference type="GO" id="GO:0005694">
    <property type="term" value="C:chromosome"/>
    <property type="evidence" value="ECO:0007669"/>
    <property type="project" value="TreeGrafter"/>
</dbReference>
<dbReference type="GO" id="GO:0004674">
    <property type="term" value="F:protein serine/threonine kinase activity"/>
    <property type="evidence" value="ECO:0007669"/>
    <property type="project" value="UniProtKB-KW"/>
</dbReference>
<feature type="compositionally biased region" description="Polar residues" evidence="12">
    <location>
        <begin position="980"/>
        <end position="990"/>
    </location>
</feature>
<feature type="region of interest" description="Disordered" evidence="12">
    <location>
        <begin position="2010"/>
        <end position="2032"/>
    </location>
</feature>
<dbReference type="Pfam" id="PF25030">
    <property type="entry name" value="M-HEAT_ATR"/>
    <property type="match status" value="1"/>
</dbReference>
<dbReference type="PANTHER" id="PTHR11139">
    <property type="entry name" value="ATAXIA TELANGIECTASIA MUTATED ATM -RELATED"/>
    <property type="match status" value="1"/>
</dbReference>
<evidence type="ECO:0000256" key="6">
    <source>
        <dbReference type="ARBA" id="ARBA00022741"/>
    </source>
</evidence>
<dbReference type="Gene3D" id="3.30.1010.10">
    <property type="entry name" value="Phosphatidylinositol 3-kinase Catalytic Subunit, Chain A, domain 4"/>
    <property type="match status" value="1"/>
</dbReference>
<comment type="subcellular location">
    <subcellularLocation>
        <location evidence="1">Nucleus</location>
    </subcellularLocation>
</comment>
<feature type="domain" description="FATC" evidence="15">
    <location>
        <begin position="2590"/>
        <end position="2622"/>
    </location>
</feature>
<dbReference type="Pfam" id="PF02259">
    <property type="entry name" value="FAT"/>
    <property type="match status" value="1"/>
</dbReference>
<keyword evidence="7" id="KW-0227">DNA damage</keyword>
<evidence type="ECO:0000256" key="12">
    <source>
        <dbReference type="SAM" id="MobiDB-lite"/>
    </source>
</evidence>
<feature type="domain" description="FAT" evidence="14">
    <location>
        <begin position="1432"/>
        <end position="2108"/>
    </location>
</feature>
<feature type="region of interest" description="Disordered" evidence="12">
    <location>
        <begin position="1385"/>
        <end position="1408"/>
    </location>
</feature>
<dbReference type="Gene3D" id="1.10.1070.11">
    <property type="entry name" value="Phosphatidylinositol 3-/4-kinase, catalytic domain"/>
    <property type="match status" value="1"/>
</dbReference>